<evidence type="ECO:0000313" key="10">
    <source>
        <dbReference type="Proteomes" id="UP001596113"/>
    </source>
</evidence>
<dbReference type="RefSeq" id="WP_378130269.1">
    <property type="nucleotide sequence ID" value="NZ_JBHSMI010000009.1"/>
</dbReference>
<dbReference type="InterPro" id="IPR020922">
    <property type="entry name" value="dITP/XTP_pyrophosphatase"/>
</dbReference>
<evidence type="ECO:0000256" key="6">
    <source>
        <dbReference type="ARBA" id="ARBA00023080"/>
    </source>
</evidence>
<organism evidence="9 10">
    <name type="scientific">Cohnella soli</name>
    <dbReference type="NCBI Taxonomy" id="425005"/>
    <lineage>
        <taxon>Bacteria</taxon>
        <taxon>Bacillati</taxon>
        <taxon>Bacillota</taxon>
        <taxon>Bacilli</taxon>
        <taxon>Bacillales</taxon>
        <taxon>Paenibacillaceae</taxon>
        <taxon>Cohnella</taxon>
    </lineage>
</organism>
<comment type="similarity">
    <text evidence="1 7 8">Belongs to the HAM1 NTPase family.</text>
</comment>
<feature type="binding site" evidence="7">
    <location>
        <position position="45"/>
    </location>
    <ligand>
        <name>Mg(2+)</name>
        <dbReference type="ChEBI" id="CHEBI:18420"/>
    </ligand>
</feature>
<feature type="binding site" evidence="7">
    <location>
        <begin position="170"/>
        <end position="173"/>
    </location>
    <ligand>
        <name>substrate</name>
    </ligand>
</feature>
<keyword evidence="10" id="KW-1185">Reference proteome</keyword>
<evidence type="ECO:0000256" key="5">
    <source>
        <dbReference type="ARBA" id="ARBA00022842"/>
    </source>
</evidence>
<dbReference type="EC" id="3.6.1.66" evidence="7"/>
<dbReference type="Proteomes" id="UP001596113">
    <property type="component" value="Unassembled WGS sequence"/>
</dbReference>
<dbReference type="EMBL" id="JBHSMI010000009">
    <property type="protein sequence ID" value="MFC5402124.1"/>
    <property type="molecule type" value="Genomic_DNA"/>
</dbReference>
<comment type="cofactor">
    <cofactor evidence="7">
        <name>Mg(2+)</name>
        <dbReference type="ChEBI" id="CHEBI:18420"/>
    </cofactor>
    <text evidence="7">Binds 1 Mg(2+) ion per subunit.</text>
</comment>
<dbReference type="HAMAP" id="MF_01405">
    <property type="entry name" value="Non_canon_purine_NTPase"/>
    <property type="match status" value="1"/>
</dbReference>
<evidence type="ECO:0000256" key="4">
    <source>
        <dbReference type="ARBA" id="ARBA00022801"/>
    </source>
</evidence>
<dbReference type="Gene3D" id="3.90.950.10">
    <property type="match status" value="1"/>
</dbReference>
<dbReference type="InterPro" id="IPR002637">
    <property type="entry name" value="RdgB/HAM1"/>
</dbReference>
<evidence type="ECO:0000313" key="9">
    <source>
        <dbReference type="EMBL" id="MFC5402124.1"/>
    </source>
</evidence>
<keyword evidence="6 7" id="KW-0546">Nucleotide metabolism</keyword>
<accession>A0ABW0HNJ9</accession>
<keyword evidence="4 7" id="KW-0378">Hydrolase</keyword>
<dbReference type="SUPFAM" id="SSF52972">
    <property type="entry name" value="ITPase-like"/>
    <property type="match status" value="1"/>
</dbReference>
<feature type="binding site" evidence="7">
    <location>
        <position position="74"/>
    </location>
    <ligand>
        <name>Mg(2+)</name>
        <dbReference type="ChEBI" id="CHEBI:18420"/>
    </ligand>
</feature>
<comment type="subunit">
    <text evidence="7">Homodimer.</text>
</comment>
<feature type="binding site" evidence="7">
    <location>
        <begin position="198"/>
        <end position="199"/>
    </location>
    <ligand>
        <name>substrate</name>
    </ligand>
</feature>
<gene>
    <name evidence="9" type="primary">rdgB</name>
    <name evidence="9" type="ORF">ACFPOF_05185</name>
</gene>
<dbReference type="PANTHER" id="PTHR11067:SF9">
    <property type="entry name" value="INOSINE TRIPHOSPHATE PYROPHOSPHATASE"/>
    <property type="match status" value="1"/>
</dbReference>
<dbReference type="CDD" id="cd00515">
    <property type="entry name" value="HAM1"/>
    <property type="match status" value="1"/>
</dbReference>
<dbReference type="NCBIfam" id="TIGR00042">
    <property type="entry name" value="RdgB/HAM1 family non-canonical purine NTP pyrophosphatase"/>
    <property type="match status" value="1"/>
</dbReference>
<dbReference type="GO" id="GO:0036220">
    <property type="term" value="F:ITP diphosphatase activity"/>
    <property type="evidence" value="ECO:0007669"/>
    <property type="project" value="UniProtKB-EC"/>
</dbReference>
<dbReference type="Pfam" id="PF01725">
    <property type="entry name" value="Ham1p_like"/>
    <property type="match status" value="1"/>
</dbReference>
<feature type="active site" description="Proton acceptor" evidence="7">
    <location>
        <position position="74"/>
    </location>
</feature>
<comment type="catalytic activity">
    <reaction evidence="7">
        <text>XTP + H2O = XMP + diphosphate + H(+)</text>
        <dbReference type="Rhea" id="RHEA:28610"/>
        <dbReference type="ChEBI" id="CHEBI:15377"/>
        <dbReference type="ChEBI" id="CHEBI:15378"/>
        <dbReference type="ChEBI" id="CHEBI:33019"/>
        <dbReference type="ChEBI" id="CHEBI:57464"/>
        <dbReference type="ChEBI" id="CHEBI:61314"/>
        <dbReference type="EC" id="3.6.1.66"/>
    </reaction>
</comment>
<proteinExistence type="inferred from homology"/>
<evidence type="ECO:0000256" key="3">
    <source>
        <dbReference type="ARBA" id="ARBA00022741"/>
    </source>
</evidence>
<feature type="binding site" evidence="7">
    <location>
        <position position="193"/>
    </location>
    <ligand>
        <name>substrate</name>
    </ligand>
</feature>
<comment type="caution">
    <text evidence="9">The sequence shown here is derived from an EMBL/GenBank/DDBJ whole genome shotgun (WGS) entry which is preliminary data.</text>
</comment>
<protein>
    <recommendedName>
        <fullName evidence="7">dITP/XTP pyrophosphatase</fullName>
        <ecNumber evidence="7">3.6.1.66</ecNumber>
    </recommendedName>
    <alternativeName>
        <fullName evidence="7">Non-canonical purine NTP pyrophosphatase</fullName>
    </alternativeName>
    <alternativeName>
        <fullName evidence="7">Non-standard purine NTP pyrophosphatase</fullName>
    </alternativeName>
    <alternativeName>
        <fullName evidence="7">Nucleoside-triphosphate diphosphatase</fullName>
    </alternativeName>
    <alternativeName>
        <fullName evidence="7">Nucleoside-triphosphate pyrophosphatase</fullName>
        <shortName evidence="7">NTPase</shortName>
    </alternativeName>
</protein>
<evidence type="ECO:0000256" key="2">
    <source>
        <dbReference type="ARBA" id="ARBA00022723"/>
    </source>
</evidence>
<sequence length="211" mass="21951">MIGSGTTVLVATRNRGKSKEFAEAFGKLGIAVKDLHDVEGVPDIEETGTTFAENAFLKAKETADIVGIPVLADDSGLCVDELGGAPGVYSARYAGEGAKDADNNAKLLRELLQLKGAGSAAETGGGPETLSAARFKCALVLYDPADGSRIDAEGFVEGAILREARGEGGFGYDPLFWLASHGKSMAELTPAEKNAISHRGKALRALLSLIQ</sequence>
<name>A0ABW0HNJ9_9BACL</name>
<keyword evidence="2 7" id="KW-0479">Metal-binding</keyword>
<evidence type="ECO:0000256" key="1">
    <source>
        <dbReference type="ARBA" id="ARBA00008023"/>
    </source>
</evidence>
<comment type="catalytic activity">
    <reaction evidence="7">
        <text>dITP + H2O = dIMP + diphosphate + H(+)</text>
        <dbReference type="Rhea" id="RHEA:28342"/>
        <dbReference type="ChEBI" id="CHEBI:15377"/>
        <dbReference type="ChEBI" id="CHEBI:15378"/>
        <dbReference type="ChEBI" id="CHEBI:33019"/>
        <dbReference type="ChEBI" id="CHEBI:61194"/>
        <dbReference type="ChEBI" id="CHEBI:61382"/>
        <dbReference type="EC" id="3.6.1.66"/>
    </reaction>
</comment>
<comment type="function">
    <text evidence="7">Pyrophosphatase that catalyzes the hydrolysis of nucleoside triphosphates to their monophosphate derivatives, with a high preference for the non-canonical purine nucleotides XTP (xanthosine triphosphate), dITP (deoxyinosine triphosphate) and ITP. Seems to function as a house-cleaning enzyme that removes non-canonical purine nucleotides from the nucleotide pool, thus preventing their incorporation into DNA/RNA and avoiding chromosomal lesions.</text>
</comment>
<evidence type="ECO:0000256" key="7">
    <source>
        <dbReference type="HAMAP-Rule" id="MF_01405"/>
    </source>
</evidence>
<dbReference type="InterPro" id="IPR029001">
    <property type="entry name" value="ITPase-like_fam"/>
</dbReference>
<reference evidence="10" key="1">
    <citation type="journal article" date="2019" name="Int. J. Syst. Evol. Microbiol.">
        <title>The Global Catalogue of Microorganisms (GCM) 10K type strain sequencing project: providing services to taxonomists for standard genome sequencing and annotation.</title>
        <authorList>
            <consortium name="The Broad Institute Genomics Platform"/>
            <consortium name="The Broad Institute Genome Sequencing Center for Infectious Disease"/>
            <person name="Wu L."/>
            <person name="Ma J."/>
        </authorList>
    </citation>
    <scope>NUCLEOTIDE SEQUENCE [LARGE SCALE GENOMIC DNA]</scope>
    <source>
        <strain evidence="10">CGMCC 1.18575</strain>
    </source>
</reference>
<evidence type="ECO:0000256" key="8">
    <source>
        <dbReference type="RuleBase" id="RU003781"/>
    </source>
</evidence>
<keyword evidence="5 7" id="KW-0460">Magnesium</keyword>
<feature type="binding site" evidence="7">
    <location>
        <position position="75"/>
    </location>
    <ligand>
        <name>substrate</name>
    </ligand>
</feature>
<keyword evidence="3 7" id="KW-0547">Nucleotide-binding</keyword>
<dbReference type="PANTHER" id="PTHR11067">
    <property type="entry name" value="INOSINE TRIPHOSPHATE PYROPHOSPHATASE/HAM1 PROTEIN"/>
    <property type="match status" value="1"/>
</dbReference>
<comment type="catalytic activity">
    <reaction evidence="7">
        <text>ITP + H2O = IMP + diphosphate + H(+)</text>
        <dbReference type="Rhea" id="RHEA:29399"/>
        <dbReference type="ChEBI" id="CHEBI:15377"/>
        <dbReference type="ChEBI" id="CHEBI:15378"/>
        <dbReference type="ChEBI" id="CHEBI:33019"/>
        <dbReference type="ChEBI" id="CHEBI:58053"/>
        <dbReference type="ChEBI" id="CHEBI:61402"/>
        <dbReference type="EC" id="3.6.1.66"/>
    </reaction>
</comment>
<feature type="binding site" evidence="7">
    <location>
        <begin position="12"/>
        <end position="17"/>
    </location>
    <ligand>
        <name>substrate</name>
    </ligand>
</feature>